<evidence type="ECO:0000313" key="3">
    <source>
        <dbReference type="Proteomes" id="UP001419268"/>
    </source>
</evidence>
<accession>A0AAP0DYB2</accession>
<feature type="signal peptide" evidence="1">
    <location>
        <begin position="1"/>
        <end position="18"/>
    </location>
</feature>
<comment type="caution">
    <text evidence="2">The sequence shown here is derived from an EMBL/GenBank/DDBJ whole genome shotgun (WGS) entry which is preliminary data.</text>
</comment>
<name>A0AAP0DYB2_9MAGN</name>
<keyword evidence="1" id="KW-0732">Signal</keyword>
<proteinExistence type="predicted"/>
<evidence type="ECO:0000256" key="1">
    <source>
        <dbReference type="SAM" id="SignalP"/>
    </source>
</evidence>
<dbReference type="Proteomes" id="UP001419268">
    <property type="component" value="Unassembled WGS sequence"/>
</dbReference>
<protein>
    <submittedName>
        <fullName evidence="2">Uncharacterized protein</fullName>
    </submittedName>
</protein>
<gene>
    <name evidence="2" type="ORF">Scep_029732</name>
</gene>
<sequence>MAVFMLWMMSWNLGGVHDDFNVVIAPSALMTMVSAQMTKLARSQAYSSVLIKPSRIGHDTYLDAGPTSLGGSALPQWMGHASPTGFIPINEGSALLCSMKWAPLCSALIVNRAAATSNIAGKVQDSVYTRKQGRKAYTINLYKLYKPPSDTPQDPHYAVSKKFSLLEDLTGIKTRKLFIVYSISIYRLSLSSTNSEADSSIEVCEGVQGNIEGYYQGVRFSHTGIDDCKRSLDHFNNLTQQLEVFFYVDSPILARFPLQDLQDRFLLNLGSLIG</sequence>
<dbReference type="AlphaFoldDB" id="A0AAP0DYB2"/>
<reference evidence="2 3" key="1">
    <citation type="submission" date="2024-01" db="EMBL/GenBank/DDBJ databases">
        <title>Genome assemblies of Stephania.</title>
        <authorList>
            <person name="Yang L."/>
        </authorList>
    </citation>
    <scope>NUCLEOTIDE SEQUENCE [LARGE SCALE GENOMIC DNA]</scope>
    <source>
        <strain evidence="2">JXDWG</strain>
        <tissue evidence="2">Leaf</tissue>
    </source>
</reference>
<keyword evidence="3" id="KW-1185">Reference proteome</keyword>
<evidence type="ECO:0000313" key="2">
    <source>
        <dbReference type="EMBL" id="KAK9083261.1"/>
    </source>
</evidence>
<dbReference type="EMBL" id="JBBNAG010000013">
    <property type="protein sequence ID" value="KAK9083261.1"/>
    <property type="molecule type" value="Genomic_DNA"/>
</dbReference>
<feature type="chain" id="PRO_5042971961" evidence="1">
    <location>
        <begin position="19"/>
        <end position="274"/>
    </location>
</feature>
<organism evidence="2 3">
    <name type="scientific">Stephania cephalantha</name>
    <dbReference type="NCBI Taxonomy" id="152367"/>
    <lineage>
        <taxon>Eukaryota</taxon>
        <taxon>Viridiplantae</taxon>
        <taxon>Streptophyta</taxon>
        <taxon>Embryophyta</taxon>
        <taxon>Tracheophyta</taxon>
        <taxon>Spermatophyta</taxon>
        <taxon>Magnoliopsida</taxon>
        <taxon>Ranunculales</taxon>
        <taxon>Menispermaceae</taxon>
        <taxon>Menispermoideae</taxon>
        <taxon>Cissampelideae</taxon>
        <taxon>Stephania</taxon>
    </lineage>
</organism>